<dbReference type="RefSeq" id="WP_183165638.1">
    <property type="nucleotide sequence ID" value="NZ_JACHXI010000003.1"/>
</dbReference>
<sequence length="202" mass="23506">MRIVSAQEQEKWLEDGQVLEKDSRGPKVLLLEDGLILKIFHTRRHVLLNRLTPPAQVFSRNGEILANSGICVPEIVETFWLDKDKGLSACRYRPLPGESIESLFKRNSQQIEPLLPDLATFIALLHREGIYFRSLHLGNILQLPDGRFGLIDFLDLRKKRRRLTQGEIKRNFMHLSNYLDRRKLEAFPLQRLIDCYENCASQ</sequence>
<comment type="caution">
    <text evidence="1">The sequence shown here is derived from an EMBL/GenBank/DDBJ whole genome shotgun (WGS) entry which is preliminary data.</text>
</comment>
<keyword evidence="2" id="KW-1185">Reference proteome</keyword>
<dbReference type="SUPFAM" id="SSF56112">
    <property type="entry name" value="Protein kinase-like (PK-like)"/>
    <property type="match status" value="1"/>
</dbReference>
<evidence type="ECO:0000313" key="1">
    <source>
        <dbReference type="EMBL" id="MBB3102660.1"/>
    </source>
</evidence>
<dbReference type="InterPro" id="IPR011009">
    <property type="entry name" value="Kinase-like_dom_sf"/>
</dbReference>
<proteinExistence type="predicted"/>
<gene>
    <name evidence="1" type="ORF">FHR87_001043</name>
</gene>
<dbReference type="AlphaFoldDB" id="A0A839T207"/>
<accession>A0A839T207</accession>
<organism evidence="1 2">
    <name type="scientific">Azomonas macrocytogenes</name>
    <name type="common">Azotobacter macrocytogenes</name>
    <dbReference type="NCBI Taxonomy" id="69962"/>
    <lineage>
        <taxon>Bacteria</taxon>
        <taxon>Pseudomonadati</taxon>
        <taxon>Pseudomonadota</taxon>
        <taxon>Gammaproteobacteria</taxon>
        <taxon>Pseudomonadales</taxon>
        <taxon>Pseudomonadaceae</taxon>
        <taxon>Azomonas</taxon>
    </lineage>
</organism>
<dbReference type="Proteomes" id="UP000549250">
    <property type="component" value="Unassembled WGS sequence"/>
</dbReference>
<reference evidence="1 2" key="1">
    <citation type="submission" date="2020-08" db="EMBL/GenBank/DDBJ databases">
        <title>Genomic Encyclopedia of Type Strains, Phase III (KMG-III): the genomes of soil and plant-associated and newly described type strains.</title>
        <authorList>
            <person name="Whitman W."/>
        </authorList>
    </citation>
    <scope>NUCLEOTIDE SEQUENCE [LARGE SCALE GENOMIC DNA]</scope>
    <source>
        <strain evidence="1 2">CECT 4462</strain>
    </source>
</reference>
<evidence type="ECO:0008006" key="3">
    <source>
        <dbReference type="Google" id="ProtNLM"/>
    </source>
</evidence>
<dbReference type="EMBL" id="JACHXI010000003">
    <property type="protein sequence ID" value="MBB3102660.1"/>
    <property type="molecule type" value="Genomic_DNA"/>
</dbReference>
<protein>
    <recommendedName>
        <fullName evidence="3">Toluene tolerance protein</fullName>
    </recommendedName>
</protein>
<name>A0A839T207_AZOMA</name>
<evidence type="ECO:0000313" key="2">
    <source>
        <dbReference type="Proteomes" id="UP000549250"/>
    </source>
</evidence>